<comment type="caution">
    <text evidence="12">The sequence shown here is derived from an EMBL/GenBank/DDBJ whole genome shotgun (WGS) entry which is preliminary data.</text>
</comment>
<evidence type="ECO:0000256" key="3">
    <source>
        <dbReference type="ARBA" id="ARBA00022448"/>
    </source>
</evidence>
<keyword evidence="13" id="KW-1185">Reference proteome</keyword>
<feature type="transmembrane region" description="Helical" evidence="10">
    <location>
        <begin position="267"/>
        <end position="292"/>
    </location>
</feature>
<evidence type="ECO:0000256" key="10">
    <source>
        <dbReference type="SAM" id="Phobius"/>
    </source>
</evidence>
<feature type="transmembrane region" description="Helical" evidence="10">
    <location>
        <begin position="179"/>
        <end position="198"/>
    </location>
</feature>
<accession>A0A5C5G1U2</accession>
<dbReference type="Gene3D" id="1.20.1250.20">
    <property type="entry name" value="MFS general substrate transporter like domains"/>
    <property type="match status" value="1"/>
</dbReference>
<dbReference type="PROSITE" id="PS51257">
    <property type="entry name" value="PROKAR_LIPOPROTEIN"/>
    <property type="match status" value="1"/>
</dbReference>
<organism evidence="12 13">
    <name type="scientific">Rhodotorula diobovata</name>
    <dbReference type="NCBI Taxonomy" id="5288"/>
    <lineage>
        <taxon>Eukaryota</taxon>
        <taxon>Fungi</taxon>
        <taxon>Dikarya</taxon>
        <taxon>Basidiomycota</taxon>
        <taxon>Pucciniomycotina</taxon>
        <taxon>Microbotryomycetes</taxon>
        <taxon>Sporidiobolales</taxon>
        <taxon>Sporidiobolaceae</taxon>
        <taxon>Rhodotorula</taxon>
    </lineage>
</organism>
<feature type="transmembrane region" description="Helical" evidence="10">
    <location>
        <begin position="304"/>
        <end position="324"/>
    </location>
</feature>
<dbReference type="PANTHER" id="PTHR48022:SF7">
    <property type="entry name" value="MAJOR FACILITATOR SUPERFAMILY (MFS) PROFILE DOMAIN-CONTAINING PROTEIN-RELATED"/>
    <property type="match status" value="1"/>
</dbReference>
<feature type="transmembrane region" description="Helical" evidence="10">
    <location>
        <begin position="12"/>
        <end position="37"/>
    </location>
</feature>
<feature type="transmembrane region" description="Helical" evidence="10">
    <location>
        <begin position="380"/>
        <end position="405"/>
    </location>
</feature>
<evidence type="ECO:0000256" key="8">
    <source>
        <dbReference type="RuleBase" id="RU003346"/>
    </source>
</evidence>
<evidence type="ECO:0000256" key="2">
    <source>
        <dbReference type="ARBA" id="ARBA00010992"/>
    </source>
</evidence>
<dbReference type="InterPro" id="IPR020846">
    <property type="entry name" value="MFS_dom"/>
</dbReference>
<sequence length="545" mass="59919">MTVPKRSLVTRFTTNSYIVGALPTLAGLMFGCDLISMSGQLNNPAYQAKFKHPSADLQGGIVSSMAAGSFGGSLLTSWLADKIGRKRCIILSGYLWVVGCIIQAAANNVECLVAGRVVGGIAVGIGSSIVTTYQAEITKPELRGRIVSIQQLAITTGEFLQFFVSFGFSYISSDISFRLPWALQGIPGLVLGTTMIFFPESPRWLCDRDRNDEALQILADVHAKGDTEDEFVQAEFVQIRKQIQFDRTLAAKSYLDLFKPEARRRTLLGCMTQMFSQLSGNNVMMYYIVYVMEGAGLTGRRNNLIASGVQYSLHMIATVPAVIWADKWGRRPMAIYGMLFMSACLFCVGGIMAAVGQPLTSGGATSSTKWSIVGNDNARNAVIVLSYLFVMVFSFSYGPFSWIFPSEIHHMRTRGKAVSLATATNWMFNFALAFSTPVAFRNIVYKTYFVYGTFCFCAATCVFFLFPETKGRTLEEMDDVFNAGHVFSAWRLSSVPKRTVEQVLGTTDHAERSSIDGEKQEMQHIEDASEKQAPHAHTAAAGSHV</sequence>
<dbReference type="PRINTS" id="PR00171">
    <property type="entry name" value="SUGRTRNSPORT"/>
</dbReference>
<feature type="transmembrane region" description="Helical" evidence="10">
    <location>
        <begin position="417"/>
        <end position="436"/>
    </location>
</feature>
<dbReference type="NCBIfam" id="TIGR00879">
    <property type="entry name" value="SP"/>
    <property type="match status" value="1"/>
</dbReference>
<comment type="similarity">
    <text evidence="2 8">Belongs to the major facilitator superfamily. Sugar transporter (TC 2.A.1.1) family.</text>
</comment>
<evidence type="ECO:0000256" key="7">
    <source>
        <dbReference type="ARBA" id="ARBA00049119"/>
    </source>
</evidence>
<dbReference type="PROSITE" id="PS00216">
    <property type="entry name" value="SUGAR_TRANSPORT_1"/>
    <property type="match status" value="2"/>
</dbReference>
<feature type="transmembrane region" description="Helical" evidence="10">
    <location>
        <begin position="88"/>
        <end position="106"/>
    </location>
</feature>
<dbReference type="STRING" id="5288.A0A5C5G1U2"/>
<keyword evidence="4 10" id="KW-0812">Transmembrane</keyword>
<proteinExistence type="inferred from homology"/>
<name>A0A5C5G1U2_9BASI</name>
<dbReference type="PROSITE" id="PS50850">
    <property type="entry name" value="MFS"/>
    <property type="match status" value="1"/>
</dbReference>
<dbReference type="InterPro" id="IPR005828">
    <property type="entry name" value="MFS_sugar_transport-like"/>
</dbReference>
<evidence type="ECO:0000259" key="11">
    <source>
        <dbReference type="PROSITE" id="PS50850"/>
    </source>
</evidence>
<dbReference type="EMBL" id="SOZI01000016">
    <property type="protein sequence ID" value="TNY23088.1"/>
    <property type="molecule type" value="Genomic_DNA"/>
</dbReference>
<gene>
    <name evidence="12" type="ORF">DMC30DRAFT_373330</name>
</gene>
<feature type="transmembrane region" description="Helical" evidence="10">
    <location>
        <begin position="152"/>
        <end position="173"/>
    </location>
</feature>
<feature type="transmembrane region" description="Helical" evidence="10">
    <location>
        <begin position="448"/>
        <end position="467"/>
    </location>
</feature>
<feature type="domain" description="Major facilitator superfamily (MFS) profile" evidence="11">
    <location>
        <begin position="19"/>
        <end position="470"/>
    </location>
</feature>
<feature type="transmembrane region" description="Helical" evidence="10">
    <location>
        <begin position="57"/>
        <end position="76"/>
    </location>
</feature>
<dbReference type="GO" id="GO:0005351">
    <property type="term" value="F:carbohydrate:proton symporter activity"/>
    <property type="evidence" value="ECO:0007669"/>
    <property type="project" value="TreeGrafter"/>
</dbReference>
<feature type="compositionally biased region" description="Basic and acidic residues" evidence="9">
    <location>
        <begin position="508"/>
        <end position="533"/>
    </location>
</feature>
<comment type="subcellular location">
    <subcellularLocation>
        <location evidence="1">Membrane</location>
        <topology evidence="1">Multi-pass membrane protein</topology>
    </subcellularLocation>
</comment>
<protein>
    <submittedName>
        <fullName evidence="12">Glucose transporter</fullName>
    </submittedName>
</protein>
<dbReference type="InterPro" id="IPR005829">
    <property type="entry name" value="Sugar_transporter_CS"/>
</dbReference>
<feature type="region of interest" description="Disordered" evidence="9">
    <location>
        <begin position="507"/>
        <end position="545"/>
    </location>
</feature>
<reference evidence="12 13" key="1">
    <citation type="submission" date="2019-03" db="EMBL/GenBank/DDBJ databases">
        <title>Rhodosporidium diobovatum UCD-FST 08-225 genome sequencing, assembly, and annotation.</title>
        <authorList>
            <person name="Fakankun I.U."/>
            <person name="Fristensky B."/>
            <person name="Levin D.B."/>
        </authorList>
    </citation>
    <scope>NUCLEOTIDE SEQUENCE [LARGE SCALE GENOMIC DNA]</scope>
    <source>
        <strain evidence="12 13">UCD-FST 08-225</strain>
    </source>
</reference>
<evidence type="ECO:0000313" key="13">
    <source>
        <dbReference type="Proteomes" id="UP000311382"/>
    </source>
</evidence>
<keyword evidence="6 10" id="KW-0472">Membrane</keyword>
<keyword evidence="3 8" id="KW-0813">Transport</keyword>
<feature type="transmembrane region" description="Helical" evidence="10">
    <location>
        <begin position="336"/>
        <end position="360"/>
    </location>
</feature>
<dbReference type="GO" id="GO:0016020">
    <property type="term" value="C:membrane"/>
    <property type="evidence" value="ECO:0007669"/>
    <property type="project" value="UniProtKB-SubCell"/>
</dbReference>
<dbReference type="PROSITE" id="PS00217">
    <property type="entry name" value="SUGAR_TRANSPORT_2"/>
    <property type="match status" value="1"/>
</dbReference>
<dbReference type="FunFam" id="1.20.1250.20:FF:000026">
    <property type="entry name" value="MFS quinate transporter QutD"/>
    <property type="match status" value="1"/>
</dbReference>
<dbReference type="SUPFAM" id="SSF103473">
    <property type="entry name" value="MFS general substrate transporter"/>
    <property type="match status" value="1"/>
</dbReference>
<evidence type="ECO:0000256" key="4">
    <source>
        <dbReference type="ARBA" id="ARBA00022692"/>
    </source>
</evidence>
<evidence type="ECO:0000256" key="6">
    <source>
        <dbReference type="ARBA" id="ARBA00023136"/>
    </source>
</evidence>
<evidence type="ECO:0000256" key="9">
    <source>
        <dbReference type="SAM" id="MobiDB-lite"/>
    </source>
</evidence>
<keyword evidence="5 10" id="KW-1133">Transmembrane helix</keyword>
<dbReference type="InterPro" id="IPR003663">
    <property type="entry name" value="Sugar/inositol_transpt"/>
</dbReference>
<evidence type="ECO:0000256" key="1">
    <source>
        <dbReference type="ARBA" id="ARBA00004141"/>
    </source>
</evidence>
<dbReference type="CDD" id="cd17356">
    <property type="entry name" value="MFS_HXT"/>
    <property type="match status" value="1"/>
</dbReference>
<feature type="transmembrane region" description="Helical" evidence="10">
    <location>
        <begin position="112"/>
        <end position="131"/>
    </location>
</feature>
<dbReference type="InterPro" id="IPR050360">
    <property type="entry name" value="MFS_Sugar_Transporters"/>
</dbReference>
<keyword evidence="12" id="KW-0762">Sugar transport</keyword>
<dbReference type="InterPro" id="IPR036259">
    <property type="entry name" value="MFS_trans_sf"/>
</dbReference>
<evidence type="ECO:0000256" key="5">
    <source>
        <dbReference type="ARBA" id="ARBA00022989"/>
    </source>
</evidence>
<dbReference type="OrthoDB" id="4142200at2759"/>
<dbReference type="Pfam" id="PF00083">
    <property type="entry name" value="Sugar_tr"/>
    <property type="match status" value="1"/>
</dbReference>
<comment type="catalytic activity">
    <reaction evidence="7">
        <text>myo-inositol(out) + H(+)(out) = myo-inositol(in) + H(+)(in)</text>
        <dbReference type="Rhea" id="RHEA:60364"/>
        <dbReference type="ChEBI" id="CHEBI:15378"/>
        <dbReference type="ChEBI" id="CHEBI:17268"/>
    </reaction>
</comment>
<dbReference type="Proteomes" id="UP000311382">
    <property type="component" value="Unassembled WGS sequence"/>
</dbReference>
<dbReference type="AlphaFoldDB" id="A0A5C5G1U2"/>
<dbReference type="PANTHER" id="PTHR48022">
    <property type="entry name" value="PLASTIDIC GLUCOSE TRANSPORTER 4"/>
    <property type="match status" value="1"/>
</dbReference>
<evidence type="ECO:0000313" key="12">
    <source>
        <dbReference type="EMBL" id="TNY23088.1"/>
    </source>
</evidence>